<reference evidence="3" key="1">
    <citation type="journal article" date="2019" name="Int. J. Syst. Evol. Microbiol.">
        <title>The Global Catalogue of Microorganisms (GCM) 10K type strain sequencing project: providing services to taxonomists for standard genome sequencing and annotation.</title>
        <authorList>
            <consortium name="The Broad Institute Genomics Platform"/>
            <consortium name="The Broad Institute Genome Sequencing Center for Infectious Disease"/>
            <person name="Wu L."/>
            <person name="Ma J."/>
        </authorList>
    </citation>
    <scope>NUCLEOTIDE SEQUENCE [LARGE SCALE GENOMIC DNA]</scope>
    <source>
        <strain evidence="3">NBRC 108755</strain>
    </source>
</reference>
<feature type="region of interest" description="Disordered" evidence="1">
    <location>
        <begin position="170"/>
        <end position="194"/>
    </location>
</feature>
<feature type="compositionally biased region" description="Low complexity" evidence="1">
    <location>
        <begin position="67"/>
        <end position="83"/>
    </location>
</feature>
<accession>A0ABQ6JTI0</accession>
<dbReference type="RefSeq" id="WP_284297506.1">
    <property type="nucleotide sequence ID" value="NZ_BSVA01000001.1"/>
</dbReference>
<organism evidence="2 3">
    <name type="scientific">Homoserinibacter gongjuensis</name>
    <dbReference type="NCBI Taxonomy" id="1162968"/>
    <lineage>
        <taxon>Bacteria</taxon>
        <taxon>Bacillati</taxon>
        <taxon>Actinomycetota</taxon>
        <taxon>Actinomycetes</taxon>
        <taxon>Micrococcales</taxon>
        <taxon>Microbacteriaceae</taxon>
        <taxon>Homoserinibacter</taxon>
    </lineage>
</organism>
<evidence type="ECO:0000256" key="1">
    <source>
        <dbReference type="SAM" id="MobiDB-lite"/>
    </source>
</evidence>
<comment type="caution">
    <text evidence="2">The sequence shown here is derived from an EMBL/GenBank/DDBJ whole genome shotgun (WGS) entry which is preliminary data.</text>
</comment>
<feature type="compositionally biased region" description="Polar residues" evidence="1">
    <location>
        <begin position="170"/>
        <end position="193"/>
    </location>
</feature>
<sequence length="575" mass="56237">MADDERPDLTPDADATPTSSESVAPPAGETDDGNVATEDANVETDSTDSAHSTSDAETAAEPELGEPEPAAADAAPEAGSAPGMGRTVTVISLRVVRGLAGMAAAAAVIAAVGLVPLPTLGITPLATTVEPEPADLLALCPGATLRLGDETGANAGQPFAVGRPELTVAATGSPSRTPLATSDADSGGSTSAPTLLRVAPSDDAVLAAAQSQELDGQGGLRGLAIAGCSEPTSSAWLVGGATTVGRTTLLLLANPTAVEAEVEVTMWGESGAISAPGMKGIAVPANGQRVLALSGFAPDLTSPMVHVEARGGQVVAALQTSVTRVLDPGGVDLVSAGAAPSRDLVIPAVRIADAEGVASSLGLEGYEDLETIVRVGNPGDETAFIEVSVTPTAGDGPATSFPLQVPAGQVVDTALSTAFELGATPFADGSYTVTVRGDAPVVAAVRASTSSAPTTDADGDIQPGDADLAWFASASGLTGDVAIAVADAGTPVLVAAATDGVAHTLTLTPLDGGAAITLEVPAAGSAAVGLDADTGYLLSGAKGVAAALTFAARGELAGYPIVSPRAADSPLVIRP</sequence>
<evidence type="ECO:0000313" key="2">
    <source>
        <dbReference type="EMBL" id="GMA89980.1"/>
    </source>
</evidence>
<proteinExistence type="predicted"/>
<evidence type="ECO:0008006" key="4">
    <source>
        <dbReference type="Google" id="ProtNLM"/>
    </source>
</evidence>
<feature type="compositionally biased region" description="Low complexity" evidence="1">
    <location>
        <begin position="47"/>
        <end position="57"/>
    </location>
</feature>
<dbReference type="EMBL" id="BSVA01000001">
    <property type="protein sequence ID" value="GMA89980.1"/>
    <property type="molecule type" value="Genomic_DNA"/>
</dbReference>
<name>A0ABQ6JTI0_9MICO</name>
<feature type="region of interest" description="Disordered" evidence="1">
    <location>
        <begin position="1"/>
        <end position="84"/>
    </location>
</feature>
<dbReference type="Pfam" id="PF18986">
    <property type="entry name" value="DUF5719"/>
    <property type="match status" value="1"/>
</dbReference>
<dbReference type="InterPro" id="IPR043777">
    <property type="entry name" value="DUF5719"/>
</dbReference>
<keyword evidence="3" id="KW-1185">Reference proteome</keyword>
<gene>
    <name evidence="2" type="ORF">GCM10025869_05090</name>
</gene>
<protein>
    <recommendedName>
        <fullName evidence="4">Large extracellular alpha-helical protein</fullName>
    </recommendedName>
</protein>
<dbReference type="Proteomes" id="UP001157069">
    <property type="component" value="Unassembled WGS sequence"/>
</dbReference>
<evidence type="ECO:0000313" key="3">
    <source>
        <dbReference type="Proteomes" id="UP001157069"/>
    </source>
</evidence>